<sequence length="296" mass="32484">VGISNRAMIRVIEQGPIIQKEDAQEKDGVKRLVTITLRFSIVEDHIGYDSLPPVTLMHSNDLDSVTIKGSKTFLRGHDEILHRFNNIPSAILQHSDPAPWNRELHDAIPVASARAISAEGMRWLPAEEGLELAELFTRLAGRSPSMPVAAFSFEGSLMPCDVEGWAQEWAHATKPPDGIEKDCKQPGSHWTWPMVKACAGSLCANCASSPPRQLASIQRWLEFPQGPRFIYVAGAKSSKRNNVVFPALKSVLQSSGAPDDRLQIEEIPHSGHGMDMDAPAEVRKIIAAAFGSEQEL</sequence>
<evidence type="ECO:0000313" key="1">
    <source>
        <dbReference type="EMBL" id="CAE8608266.1"/>
    </source>
</evidence>
<gene>
    <name evidence="1" type="ORF">PGLA1383_LOCUS26141</name>
</gene>
<feature type="non-terminal residue" evidence="1">
    <location>
        <position position="1"/>
    </location>
</feature>
<reference evidence="1" key="1">
    <citation type="submission" date="2021-02" db="EMBL/GenBank/DDBJ databases">
        <authorList>
            <person name="Dougan E. K."/>
            <person name="Rhodes N."/>
            <person name="Thang M."/>
            <person name="Chan C."/>
        </authorList>
    </citation>
    <scope>NUCLEOTIDE SEQUENCE</scope>
</reference>
<evidence type="ECO:0000313" key="2">
    <source>
        <dbReference type="Proteomes" id="UP000654075"/>
    </source>
</evidence>
<proteinExistence type="predicted"/>
<name>A0A813F217_POLGL</name>
<organism evidence="1 2">
    <name type="scientific">Polarella glacialis</name>
    <name type="common">Dinoflagellate</name>
    <dbReference type="NCBI Taxonomy" id="89957"/>
    <lineage>
        <taxon>Eukaryota</taxon>
        <taxon>Sar</taxon>
        <taxon>Alveolata</taxon>
        <taxon>Dinophyceae</taxon>
        <taxon>Suessiales</taxon>
        <taxon>Suessiaceae</taxon>
        <taxon>Polarella</taxon>
    </lineage>
</organism>
<dbReference type="AlphaFoldDB" id="A0A813F217"/>
<comment type="caution">
    <text evidence="1">The sequence shown here is derived from an EMBL/GenBank/DDBJ whole genome shotgun (WGS) entry which is preliminary data.</text>
</comment>
<dbReference type="Proteomes" id="UP000654075">
    <property type="component" value="Unassembled WGS sequence"/>
</dbReference>
<accession>A0A813F217</accession>
<keyword evidence="2" id="KW-1185">Reference proteome</keyword>
<dbReference type="EMBL" id="CAJNNV010022690">
    <property type="protein sequence ID" value="CAE8608266.1"/>
    <property type="molecule type" value="Genomic_DNA"/>
</dbReference>
<protein>
    <submittedName>
        <fullName evidence="1">Uncharacterized protein</fullName>
    </submittedName>
</protein>